<dbReference type="AlphaFoldDB" id="A0A1S6HRI1"/>
<organism evidence="1 2">
    <name type="scientific">Shewanella psychrophila</name>
    <dbReference type="NCBI Taxonomy" id="225848"/>
    <lineage>
        <taxon>Bacteria</taxon>
        <taxon>Pseudomonadati</taxon>
        <taxon>Pseudomonadota</taxon>
        <taxon>Gammaproteobacteria</taxon>
        <taxon>Alteromonadales</taxon>
        <taxon>Shewanellaceae</taxon>
        <taxon>Shewanella</taxon>
    </lineage>
</organism>
<dbReference type="OrthoDB" id="9925712at2"/>
<evidence type="ECO:0000313" key="2">
    <source>
        <dbReference type="Proteomes" id="UP000189545"/>
    </source>
</evidence>
<proteinExistence type="predicted"/>
<dbReference type="RefSeq" id="WP_077753214.1">
    <property type="nucleotide sequence ID" value="NZ_CP014782.1"/>
</dbReference>
<name>A0A1S6HRI1_9GAMM</name>
<sequence>MSVYYAFEYPHGNVIKVGEPNPVTGDRNIKGQLFAFSNKGKRINFISSDAPYRRVPMTHKGVRYVHLGMSLKTYKHMLTSIEVL</sequence>
<reference evidence="1 2" key="1">
    <citation type="submission" date="2016-03" db="EMBL/GenBank/DDBJ databases">
        <title>Complete genome sequence of Shewanella psychrophila WP2, a deep sea bacterium isolated from west Pacific sediment.</title>
        <authorList>
            <person name="Xu G."/>
            <person name="Jian H."/>
        </authorList>
    </citation>
    <scope>NUCLEOTIDE SEQUENCE [LARGE SCALE GENOMIC DNA]</scope>
    <source>
        <strain evidence="1 2">WP2</strain>
    </source>
</reference>
<gene>
    <name evidence="1" type="ORF">Sps_02983</name>
</gene>
<dbReference type="Proteomes" id="UP000189545">
    <property type="component" value="Chromosome"/>
</dbReference>
<dbReference type="EMBL" id="CP014782">
    <property type="protein sequence ID" value="AQS38130.1"/>
    <property type="molecule type" value="Genomic_DNA"/>
</dbReference>
<evidence type="ECO:0000313" key="1">
    <source>
        <dbReference type="EMBL" id="AQS38130.1"/>
    </source>
</evidence>
<accession>A0A1S6HRI1</accession>
<keyword evidence="2" id="KW-1185">Reference proteome</keyword>
<dbReference type="KEGG" id="spsw:Sps_02983"/>
<protein>
    <submittedName>
        <fullName evidence="1">Uncharacterized protein</fullName>
    </submittedName>
</protein>